<evidence type="ECO:0008006" key="5">
    <source>
        <dbReference type="Google" id="ProtNLM"/>
    </source>
</evidence>
<evidence type="ECO:0000313" key="4">
    <source>
        <dbReference type="Proteomes" id="UP000535511"/>
    </source>
</evidence>
<dbReference type="AlphaFoldDB" id="A0A7Y9J9Y3"/>
<sequence length="471" mass="49120">MSDLQDVRALQDRIAELEAQLAAEHRAAQQVGAGARPAPPEQRHVRGLSVIAGILVVLAVVLAPLSVSAVWANRQISDTDQYVATVAPLADSAAVRSAVADEVTAAVLDSINVDQVTSEALKALAAQPNVPPAVALAIPGLQTALVNGIDSFVRDQVTTVLASDQFKQVWEQVNRLAHEQVLRLLEGKQGTLVTAQGDTVTLNLGPVVAEVKQRLVAQGFSLANRVPTTDRSFVLVQSSSITKAQWAYKALDTLGTWLPVIALACLAGGVALARDRRRALLRGSLGVVAAMLVLGILLALARSWYVGQTPGNVLTPTAAGDVFDTLVRFLRTGLRAVAVLFLLIAVAAFLSGPSSAAVGTRRGFVRGIGAMRGSAEAAGWQTGRVGTWTWTHRRALRWTLAGLGGLALAFWNQPTAWDVVLVAVLVLLGLAVVEFLGRPVGARLGPDRAAAGEAGGPPGGGSRPGGGHPPI</sequence>
<evidence type="ECO:0000256" key="2">
    <source>
        <dbReference type="SAM" id="Phobius"/>
    </source>
</evidence>
<proteinExistence type="predicted"/>
<dbReference type="EMBL" id="JACCBG010000001">
    <property type="protein sequence ID" value="NYD40551.1"/>
    <property type="molecule type" value="Genomic_DNA"/>
</dbReference>
<dbReference type="RefSeq" id="WP_179662422.1">
    <property type="nucleotide sequence ID" value="NZ_JACCBG010000001.1"/>
</dbReference>
<comment type="caution">
    <text evidence="3">The sequence shown here is derived from an EMBL/GenBank/DDBJ whole genome shotgun (WGS) entry which is preliminary data.</text>
</comment>
<protein>
    <recommendedName>
        <fullName evidence="5">Integral membrane protein</fullName>
    </recommendedName>
</protein>
<keyword evidence="4" id="KW-1185">Reference proteome</keyword>
<evidence type="ECO:0000256" key="1">
    <source>
        <dbReference type="SAM" id="MobiDB-lite"/>
    </source>
</evidence>
<gene>
    <name evidence="3" type="ORF">BJZ21_000634</name>
</gene>
<keyword evidence="2" id="KW-0812">Transmembrane</keyword>
<keyword evidence="2" id="KW-0472">Membrane</keyword>
<organism evidence="3 4">
    <name type="scientific">Nocardioides panaciterrulae</name>
    <dbReference type="NCBI Taxonomy" id="661492"/>
    <lineage>
        <taxon>Bacteria</taxon>
        <taxon>Bacillati</taxon>
        <taxon>Actinomycetota</taxon>
        <taxon>Actinomycetes</taxon>
        <taxon>Propionibacteriales</taxon>
        <taxon>Nocardioidaceae</taxon>
        <taxon>Nocardioides</taxon>
    </lineage>
</organism>
<feature type="compositionally biased region" description="Gly residues" evidence="1">
    <location>
        <begin position="453"/>
        <end position="471"/>
    </location>
</feature>
<name>A0A7Y9J9Y3_9ACTN</name>
<feature type="transmembrane region" description="Helical" evidence="2">
    <location>
        <begin position="50"/>
        <end position="72"/>
    </location>
</feature>
<feature type="transmembrane region" description="Helical" evidence="2">
    <location>
        <begin position="419"/>
        <end position="437"/>
    </location>
</feature>
<feature type="transmembrane region" description="Helical" evidence="2">
    <location>
        <begin position="254"/>
        <end position="273"/>
    </location>
</feature>
<feature type="transmembrane region" description="Helical" evidence="2">
    <location>
        <begin position="285"/>
        <end position="305"/>
    </location>
</feature>
<dbReference type="Proteomes" id="UP000535511">
    <property type="component" value="Unassembled WGS sequence"/>
</dbReference>
<accession>A0A7Y9J9Y3</accession>
<evidence type="ECO:0000313" key="3">
    <source>
        <dbReference type="EMBL" id="NYD40551.1"/>
    </source>
</evidence>
<feature type="region of interest" description="Disordered" evidence="1">
    <location>
        <begin position="448"/>
        <end position="471"/>
    </location>
</feature>
<feature type="transmembrane region" description="Helical" evidence="2">
    <location>
        <begin position="395"/>
        <end position="413"/>
    </location>
</feature>
<keyword evidence="2" id="KW-1133">Transmembrane helix</keyword>
<reference evidence="3 4" key="1">
    <citation type="submission" date="2020-07" db="EMBL/GenBank/DDBJ databases">
        <title>Sequencing the genomes of 1000 actinobacteria strains.</title>
        <authorList>
            <person name="Klenk H.-P."/>
        </authorList>
    </citation>
    <scope>NUCLEOTIDE SEQUENCE [LARGE SCALE GENOMIC DNA]</scope>
    <source>
        <strain evidence="3 4">DSM 21350</strain>
    </source>
</reference>
<feature type="transmembrane region" description="Helical" evidence="2">
    <location>
        <begin position="333"/>
        <end position="352"/>
    </location>
</feature>